<evidence type="ECO:0000256" key="2">
    <source>
        <dbReference type="SAM" id="MobiDB-lite"/>
    </source>
</evidence>
<reference evidence="4" key="1">
    <citation type="submission" date="2020-05" db="UniProtKB">
        <authorList>
            <consortium name="EnsemblMetazoa"/>
        </authorList>
    </citation>
    <scope>IDENTIFICATION</scope>
    <source>
        <strain evidence="4">USDA</strain>
    </source>
</reference>
<sequence>MESQDPLTYHHRVRKRYISTDNGGFVVEEEFQCPDYETLESQEASYILPEDNSQSQDSDIQSSSDELEPECPQPKRVRSMESYTEGSEVLDYWEVPPTKYGDEENPLAVLPDCGSPSQELVEGVQLYDNSNDSMPEASNSETSKVEETLANEADVSKYGRREKVQRIWSDSETRQLLNLYSHHLSDIGPRKRFKNKKDMWINISSRFRGKTAKQCEERFKTVERRRRKWAIRNNTPFSTTSKRQVYHLEASSLEPECQIKIKNIPTKPQISHLPPNKQMQWDHIPEPEVVRNHNPSQNTIKTEEKRTEENRQEVSLQEQNMNGKHETSIEATLLLIAARKEEGRERRHREKMEAIQRLQNMLQNVLEQRNNMHIY</sequence>
<evidence type="ECO:0000313" key="4">
    <source>
        <dbReference type="EnsemblMetazoa" id="SCAU001541-PB"/>
    </source>
</evidence>
<dbReference type="PROSITE" id="PS50090">
    <property type="entry name" value="MYB_LIKE"/>
    <property type="match status" value="1"/>
</dbReference>
<organism evidence="4 5">
    <name type="scientific">Stomoxys calcitrans</name>
    <name type="common">Stable fly</name>
    <name type="synonym">Conops calcitrans</name>
    <dbReference type="NCBI Taxonomy" id="35570"/>
    <lineage>
        <taxon>Eukaryota</taxon>
        <taxon>Metazoa</taxon>
        <taxon>Ecdysozoa</taxon>
        <taxon>Arthropoda</taxon>
        <taxon>Hexapoda</taxon>
        <taxon>Insecta</taxon>
        <taxon>Pterygota</taxon>
        <taxon>Neoptera</taxon>
        <taxon>Endopterygota</taxon>
        <taxon>Diptera</taxon>
        <taxon>Brachycera</taxon>
        <taxon>Muscomorpha</taxon>
        <taxon>Muscoidea</taxon>
        <taxon>Muscidae</taxon>
        <taxon>Stomoxys</taxon>
    </lineage>
</organism>
<dbReference type="SUPFAM" id="SSF46689">
    <property type="entry name" value="Homeodomain-like"/>
    <property type="match status" value="1"/>
</dbReference>
<dbReference type="EnsemblMetazoa" id="SCAU001541-RB">
    <property type="protein sequence ID" value="SCAU001541-PB"/>
    <property type="gene ID" value="SCAU001541"/>
</dbReference>
<evidence type="ECO:0000256" key="1">
    <source>
        <dbReference type="ARBA" id="ARBA00004123"/>
    </source>
</evidence>
<dbReference type="Proteomes" id="UP000095300">
    <property type="component" value="Unassembled WGS sequence"/>
</dbReference>
<dbReference type="GO" id="GO:0005634">
    <property type="term" value="C:nucleus"/>
    <property type="evidence" value="ECO:0007669"/>
    <property type="project" value="UniProtKB-SubCell"/>
</dbReference>
<dbReference type="Pfam" id="PF13921">
    <property type="entry name" value="Myb_DNA-bind_6"/>
    <property type="match status" value="1"/>
</dbReference>
<feature type="compositionally biased region" description="Basic and acidic residues" evidence="2">
    <location>
        <begin position="301"/>
        <end position="312"/>
    </location>
</feature>
<gene>
    <name evidence="4" type="primary">106082925</name>
</gene>
<feature type="domain" description="Myb-like" evidence="3">
    <location>
        <begin position="160"/>
        <end position="223"/>
    </location>
</feature>
<dbReference type="Gene3D" id="1.10.10.60">
    <property type="entry name" value="Homeodomain-like"/>
    <property type="match status" value="1"/>
</dbReference>
<protein>
    <recommendedName>
        <fullName evidence="3">Myb-like domain-containing protein</fullName>
    </recommendedName>
</protein>
<feature type="region of interest" description="Disordered" evidence="2">
    <location>
        <begin position="288"/>
        <end position="321"/>
    </location>
</feature>
<dbReference type="VEuPathDB" id="VectorBase:SCAU001541"/>
<dbReference type="OrthoDB" id="8055936at2759"/>
<feature type="region of interest" description="Disordered" evidence="2">
    <location>
        <begin position="42"/>
        <end position="88"/>
    </location>
</feature>
<accession>A0A1I8NS26</accession>
<proteinExistence type="predicted"/>
<evidence type="ECO:0000313" key="5">
    <source>
        <dbReference type="Proteomes" id="UP000095300"/>
    </source>
</evidence>
<name>A0A1I8NS26_STOCA</name>
<evidence type="ECO:0000259" key="3">
    <source>
        <dbReference type="PROSITE" id="PS50090"/>
    </source>
</evidence>
<dbReference type="InterPro" id="IPR001005">
    <property type="entry name" value="SANT/Myb"/>
</dbReference>
<dbReference type="CDD" id="cd00167">
    <property type="entry name" value="SANT"/>
    <property type="match status" value="1"/>
</dbReference>
<keyword evidence="5" id="KW-1185">Reference proteome</keyword>
<dbReference type="AlphaFoldDB" id="A0A1I8NS26"/>
<dbReference type="InterPro" id="IPR009057">
    <property type="entry name" value="Homeodomain-like_sf"/>
</dbReference>
<comment type="subcellular location">
    <subcellularLocation>
        <location evidence="1">Nucleus</location>
    </subcellularLocation>
</comment>
<feature type="compositionally biased region" description="Low complexity" evidence="2">
    <location>
        <begin position="53"/>
        <end position="64"/>
    </location>
</feature>
<dbReference type="SMART" id="SM00717">
    <property type="entry name" value="SANT"/>
    <property type="match status" value="1"/>
</dbReference>